<dbReference type="Gene3D" id="3.30.700.10">
    <property type="entry name" value="Glycoprotein, Type 4 Pilin"/>
    <property type="match status" value="1"/>
</dbReference>
<keyword evidence="1" id="KW-1133">Transmembrane helix</keyword>
<gene>
    <name evidence="2" type="ORF">L21SP3_01467</name>
</gene>
<organism evidence="2 3">
    <name type="scientific">Sedimentisphaera cyanobacteriorum</name>
    <dbReference type="NCBI Taxonomy" id="1940790"/>
    <lineage>
        <taxon>Bacteria</taxon>
        <taxon>Pseudomonadati</taxon>
        <taxon>Planctomycetota</taxon>
        <taxon>Phycisphaerae</taxon>
        <taxon>Sedimentisphaerales</taxon>
        <taxon>Sedimentisphaeraceae</taxon>
        <taxon>Sedimentisphaera</taxon>
    </lineage>
</organism>
<dbReference type="RefSeq" id="WP_077540233.1">
    <property type="nucleotide sequence ID" value="NZ_CP019633.1"/>
</dbReference>
<evidence type="ECO:0000256" key="1">
    <source>
        <dbReference type="SAM" id="Phobius"/>
    </source>
</evidence>
<dbReference type="EMBL" id="CP019633">
    <property type="protein sequence ID" value="AQQ09657.1"/>
    <property type="molecule type" value="Genomic_DNA"/>
</dbReference>
<protein>
    <recommendedName>
        <fullName evidence="4">Major pilin subunit</fullName>
    </recommendedName>
</protein>
<keyword evidence="3" id="KW-1185">Reference proteome</keyword>
<dbReference type="InterPro" id="IPR045584">
    <property type="entry name" value="Pilin-like"/>
</dbReference>
<evidence type="ECO:0008006" key="4">
    <source>
        <dbReference type="Google" id="ProtNLM"/>
    </source>
</evidence>
<reference evidence="3" key="1">
    <citation type="submission" date="2017-02" db="EMBL/GenBank/DDBJ databases">
        <title>Comparative genomics and description of representatives of a novel lineage of planctomycetes thriving in anoxic sediments.</title>
        <authorList>
            <person name="Spring S."/>
            <person name="Bunk B."/>
            <person name="Sproer C."/>
            <person name="Klenk H.-P."/>
        </authorList>
    </citation>
    <scope>NUCLEOTIDE SEQUENCE [LARGE SCALE GENOMIC DNA]</scope>
    <source>
        <strain evidence="3">L21-RPul-D3</strain>
    </source>
</reference>
<dbReference type="PROSITE" id="PS00409">
    <property type="entry name" value="PROKAR_NTER_METHYL"/>
    <property type="match status" value="1"/>
</dbReference>
<dbReference type="PANTHER" id="PTHR30093">
    <property type="entry name" value="GENERAL SECRETION PATHWAY PROTEIN G"/>
    <property type="match status" value="1"/>
</dbReference>
<dbReference type="Pfam" id="PF07963">
    <property type="entry name" value="N_methyl"/>
    <property type="match status" value="1"/>
</dbReference>
<sequence>MKSRYKIRGFSLIELLVVIAILALLISVLIPVLGRARELAKRTVCKNYLHNFVVICSTYANNNDSYLPCFSAPNGPILHDWSEDMVYYLEDNYCLEHEELYCPSTTQRRVYKSMNRERGEGEAIVVG</sequence>
<dbReference type="OrthoDB" id="275178at2"/>
<keyword evidence="1" id="KW-0472">Membrane</keyword>
<evidence type="ECO:0000313" key="2">
    <source>
        <dbReference type="EMBL" id="AQQ09657.1"/>
    </source>
</evidence>
<dbReference type="KEGG" id="pbu:L21SP3_01467"/>
<dbReference type="NCBIfam" id="TIGR02532">
    <property type="entry name" value="IV_pilin_GFxxxE"/>
    <property type="match status" value="1"/>
</dbReference>
<dbReference type="InterPro" id="IPR012902">
    <property type="entry name" value="N_methyl_site"/>
</dbReference>
<evidence type="ECO:0000313" key="3">
    <source>
        <dbReference type="Proteomes" id="UP000188273"/>
    </source>
</evidence>
<dbReference type="STRING" id="1940790.L21SP3_01467"/>
<dbReference type="AlphaFoldDB" id="A0A1Q2HQC8"/>
<feature type="transmembrane region" description="Helical" evidence="1">
    <location>
        <begin position="12"/>
        <end position="33"/>
    </location>
</feature>
<dbReference type="SUPFAM" id="SSF54523">
    <property type="entry name" value="Pili subunits"/>
    <property type="match status" value="1"/>
</dbReference>
<proteinExistence type="predicted"/>
<accession>A0A1Q2HQC8</accession>
<keyword evidence="1" id="KW-0812">Transmembrane</keyword>
<dbReference type="Proteomes" id="UP000188273">
    <property type="component" value="Chromosome"/>
</dbReference>
<name>A0A1Q2HQC8_9BACT</name>